<dbReference type="OrthoDB" id="2253354at2759"/>
<evidence type="ECO:0000313" key="2">
    <source>
        <dbReference type="EMBL" id="PHH82351.1"/>
    </source>
</evidence>
<keyword evidence="3" id="KW-1185">Reference proteome</keyword>
<proteinExistence type="predicted"/>
<gene>
    <name evidence="2" type="ORF">CDD82_6253</name>
</gene>
<keyword evidence="1" id="KW-1133">Transmembrane helix</keyword>
<feature type="transmembrane region" description="Helical" evidence="1">
    <location>
        <begin position="77"/>
        <end position="95"/>
    </location>
</feature>
<sequence>MNVQRLAVGATALARSRPIFMPVPFAALAASRSSYSSWAPMTVLDLGFWKSLLPKSLRKDNASPARPKSKEWNPATYFIWMFLFIGSMSIQMIILRNQMDVYLRQSGVRLKVLREVVEKIQNGQEVDVEEALGTGNSQKEADWSKRKFHGSGVSHCFD</sequence>
<comment type="caution">
    <text evidence="2">The sequence shown here is derived from an EMBL/GenBank/DDBJ whole genome shotgun (WGS) entry which is preliminary data.</text>
</comment>
<evidence type="ECO:0000313" key="3">
    <source>
        <dbReference type="Proteomes" id="UP000224854"/>
    </source>
</evidence>
<keyword evidence="1" id="KW-0472">Membrane</keyword>
<dbReference type="AlphaFoldDB" id="A0A2C5ZSL9"/>
<dbReference type="Pfam" id="PF17254">
    <property type="entry name" value="DUF5321"/>
    <property type="match status" value="1"/>
</dbReference>
<dbReference type="EMBL" id="NJEU01000063">
    <property type="protein sequence ID" value="PHH82351.1"/>
    <property type="molecule type" value="Genomic_DNA"/>
</dbReference>
<evidence type="ECO:0000256" key="1">
    <source>
        <dbReference type="SAM" id="Phobius"/>
    </source>
</evidence>
<dbReference type="Proteomes" id="UP000224854">
    <property type="component" value="Unassembled WGS sequence"/>
</dbReference>
<reference evidence="2 3" key="1">
    <citation type="submission" date="2017-06" db="EMBL/GenBank/DDBJ databases">
        <title>Ant-infecting Ophiocordyceps genomes reveal a high diversity of potential behavioral manipulation genes and a possible major role for enterotoxins.</title>
        <authorList>
            <person name="De Bekker C."/>
            <person name="Evans H.C."/>
            <person name="Brachmann A."/>
            <person name="Hughes D.P."/>
        </authorList>
    </citation>
    <scope>NUCLEOTIDE SEQUENCE [LARGE SCALE GENOMIC DNA]</scope>
    <source>
        <strain evidence="2 3">1348a</strain>
    </source>
</reference>
<accession>A0A2C5ZSL9</accession>
<keyword evidence="1" id="KW-0812">Transmembrane</keyword>
<name>A0A2C5ZSL9_9HYPO</name>
<protein>
    <submittedName>
        <fullName evidence="2">Uncharacterized protein</fullName>
    </submittedName>
</protein>
<organism evidence="2 3">
    <name type="scientific">Ophiocordyceps australis</name>
    <dbReference type="NCBI Taxonomy" id="1399860"/>
    <lineage>
        <taxon>Eukaryota</taxon>
        <taxon>Fungi</taxon>
        <taxon>Dikarya</taxon>
        <taxon>Ascomycota</taxon>
        <taxon>Pezizomycotina</taxon>
        <taxon>Sordariomycetes</taxon>
        <taxon>Hypocreomycetidae</taxon>
        <taxon>Hypocreales</taxon>
        <taxon>Ophiocordycipitaceae</taxon>
        <taxon>Ophiocordyceps</taxon>
    </lineage>
</organism>
<dbReference type="InterPro" id="IPR035213">
    <property type="entry name" value="DUF5321"/>
</dbReference>